<dbReference type="PANTHER" id="PTHR33710">
    <property type="entry name" value="BNAC02G09200D PROTEIN"/>
    <property type="match status" value="1"/>
</dbReference>
<gene>
    <name evidence="1" type="ORF">glysoja_048255</name>
</gene>
<organism evidence="1">
    <name type="scientific">Glycine soja</name>
    <name type="common">Wild soybean</name>
    <dbReference type="NCBI Taxonomy" id="3848"/>
    <lineage>
        <taxon>Eukaryota</taxon>
        <taxon>Viridiplantae</taxon>
        <taxon>Streptophyta</taxon>
        <taxon>Embryophyta</taxon>
        <taxon>Tracheophyta</taxon>
        <taxon>Spermatophyta</taxon>
        <taxon>Magnoliopsida</taxon>
        <taxon>eudicotyledons</taxon>
        <taxon>Gunneridae</taxon>
        <taxon>Pentapetalae</taxon>
        <taxon>rosids</taxon>
        <taxon>fabids</taxon>
        <taxon>Fabales</taxon>
        <taxon>Fabaceae</taxon>
        <taxon>Papilionoideae</taxon>
        <taxon>50 kb inversion clade</taxon>
        <taxon>NPAAA clade</taxon>
        <taxon>indigoferoid/millettioid clade</taxon>
        <taxon>Phaseoleae</taxon>
        <taxon>Glycine</taxon>
        <taxon>Glycine subgen. Soja</taxon>
    </lineage>
</organism>
<dbReference type="EMBL" id="KN654772">
    <property type="protein sequence ID" value="KHN25015.1"/>
    <property type="molecule type" value="Genomic_DNA"/>
</dbReference>
<dbReference type="InterPro" id="IPR036691">
    <property type="entry name" value="Endo/exonu/phosph_ase_sf"/>
</dbReference>
<dbReference type="AlphaFoldDB" id="A0A0B2QU10"/>
<proteinExistence type="predicted"/>
<keyword evidence="1" id="KW-0378">Hydrolase</keyword>
<feature type="non-terminal residue" evidence="1">
    <location>
        <position position="1"/>
    </location>
</feature>
<name>A0A0B2QU10_GLYSO</name>
<dbReference type="PANTHER" id="PTHR33710:SF80">
    <property type="entry name" value="ENDONUCLEASE_EXONUCLEASE_PHOSPHATASE"/>
    <property type="match status" value="1"/>
</dbReference>
<reference evidence="1" key="1">
    <citation type="submission" date="2014-07" db="EMBL/GenBank/DDBJ databases">
        <title>Identification of a novel salt tolerance gene in wild soybean by whole-genome sequencing.</title>
        <authorList>
            <person name="Lam H.-M."/>
            <person name="Qi X."/>
            <person name="Li M.-W."/>
            <person name="Liu X."/>
            <person name="Xie M."/>
            <person name="Ni M."/>
            <person name="Xu X."/>
        </authorList>
    </citation>
    <scope>NUCLEOTIDE SEQUENCE [LARGE SCALE GENOMIC DNA]</scope>
    <source>
        <tissue evidence="1">Root</tissue>
    </source>
</reference>
<sequence length="395" mass="45618">IVIGDFNNVLDSQDRIGGNNVVETKVRDLKTMMSNMGLFEADMKGNHYTWSNKHVVDVIYSRIDRVIGNVDWFQKYQDASYEVLDPNISDHSPIKIGLQIQKPRRVYLFRFINCISKDPSFMQLVASSWHVESRGTSMEKLWYKLKRLQSVLRPLSRQFTNMQNQIQQVRQELHQVQNLLQHNPFDNLLLKEVKQKNEKIIQLAQMEEDILMQKSKVNWLKLGDSNNAYFHATVKEKNKNKGIYTLTDLDGNLLCTQESIEKEIVSFYKKLVGTKETDLKEIDIPVLRVGKTLSRDLAQQLIRPIDLKEIWNALVNIGETKAPGLDGFTSHFFKAAWPIVKYDVQNAILEFFNTSKLYKAVNCSIVSLIPKSPEAKTIKDMRPISCCSTIYKVIS</sequence>
<protein>
    <submittedName>
        <fullName evidence="1">Transposon TX1 putative 149 kDa protein</fullName>
        <ecNumber evidence="1">3.1.27.-</ecNumber>
    </submittedName>
</protein>
<dbReference type="Proteomes" id="UP000053555">
    <property type="component" value="Unassembled WGS sequence"/>
</dbReference>
<dbReference type="SUPFAM" id="SSF56219">
    <property type="entry name" value="DNase I-like"/>
    <property type="match status" value="1"/>
</dbReference>
<dbReference type="EC" id="3.1.27.-" evidence="1"/>
<dbReference type="GO" id="GO:0016787">
    <property type="term" value="F:hydrolase activity"/>
    <property type="evidence" value="ECO:0007669"/>
    <property type="project" value="UniProtKB-KW"/>
</dbReference>
<accession>A0A0B2QU10</accession>
<evidence type="ECO:0000313" key="1">
    <source>
        <dbReference type="EMBL" id="KHN25015.1"/>
    </source>
</evidence>
<dbReference type="Gene3D" id="3.60.10.10">
    <property type="entry name" value="Endonuclease/exonuclease/phosphatase"/>
    <property type="match status" value="1"/>
</dbReference>
<feature type="non-terminal residue" evidence="1">
    <location>
        <position position="395"/>
    </location>
</feature>